<dbReference type="EMBL" id="HBGD01011294">
    <property type="protein sequence ID" value="CAD9086058.1"/>
    <property type="molecule type" value="Transcribed_RNA"/>
</dbReference>
<evidence type="ECO:0000313" key="3">
    <source>
        <dbReference type="EMBL" id="CAD9086058.1"/>
    </source>
</evidence>
<dbReference type="AlphaFoldDB" id="A0A7S1KWB8"/>
<proteinExistence type="predicted"/>
<keyword evidence="2" id="KW-0812">Transmembrane</keyword>
<sequence length="663" mass="76460">MSLSQHCLLSKPHRTNRLFTNPPSSSRHHHQHRRHLLSRCFLSNRRPFYFCQRYLCRYYATDGRRGNRVWMGSSNGTIRIGDGVNAPFEQRANESTTQSGGNVATGTMHHYHPKANPTLTNLRPLRGETDSTTIHTSGHPISFSTHYYQYDADNPPEMVRRALEESARASARQQLPRHASSEHHTIIPSSTQRTKALTRPASNTHNFSSSTILFVLPVAFIAIYLYFYLQECERYKQDFQMHTIPQLLYELRELEELDEEIMKELNLSQLNPSVDELTTHQKRKFVRRNILLSQLRQKLLNTQYIIEIIGQLKANDMFMNLLSEEQVTRSFCDSISDSDAKEIIKRVIGLIDREKTLRCFSTNVFHSSIERMRGEHTPAEGESFLNVALVLVHLLMCSSVELSSFALTNNIFAQLASLREWSPQNRLIASRLITTFVSQRELHQFIPVGQFIDVVDRVHIAGVNPIGAANEIQFLENLLNALYIASRRLGAVHPHLLIMYPNLPLILKETMAKKNIPSGSSQFLSDFINTKQYLVLDEPVGYFSVYMSHVWAPMLISLFSAFSSGSSKASTIRNVLLIANLWLMPFFVEQNWNLLQKTKPMQFLHQIVSDTHFDSMHVYWIAKVAFVMYVIYLKQAIPFTLWMLNSYRRTNRLLLGEFPRIPQ</sequence>
<accession>A0A7S1KWB8</accession>
<keyword evidence="2" id="KW-1133">Transmembrane helix</keyword>
<keyword evidence="2" id="KW-0472">Membrane</keyword>
<evidence type="ECO:0000256" key="1">
    <source>
        <dbReference type="SAM" id="MobiDB-lite"/>
    </source>
</evidence>
<organism evidence="3">
    <name type="scientific">Percolomonas cosmopolitus</name>
    <dbReference type="NCBI Taxonomy" id="63605"/>
    <lineage>
        <taxon>Eukaryota</taxon>
        <taxon>Discoba</taxon>
        <taxon>Heterolobosea</taxon>
        <taxon>Tetramitia</taxon>
        <taxon>Eutetramitia</taxon>
        <taxon>Percolomonadidae</taxon>
        <taxon>Percolomonas</taxon>
    </lineage>
</organism>
<feature type="transmembrane region" description="Helical" evidence="2">
    <location>
        <begin position="618"/>
        <end position="644"/>
    </location>
</feature>
<name>A0A7S1KWB8_9EUKA</name>
<feature type="compositionally biased region" description="Polar residues" evidence="1">
    <location>
        <begin position="93"/>
        <end position="105"/>
    </location>
</feature>
<evidence type="ECO:0000256" key="2">
    <source>
        <dbReference type="SAM" id="Phobius"/>
    </source>
</evidence>
<gene>
    <name evidence="3" type="ORF">PCOS0759_LOCUS9312</name>
</gene>
<feature type="region of interest" description="Disordered" evidence="1">
    <location>
        <begin position="1"/>
        <end position="31"/>
    </location>
</feature>
<feature type="region of interest" description="Disordered" evidence="1">
    <location>
        <begin position="173"/>
        <end position="194"/>
    </location>
</feature>
<protein>
    <submittedName>
        <fullName evidence="3">Uncharacterized protein</fullName>
    </submittedName>
</protein>
<feature type="region of interest" description="Disordered" evidence="1">
    <location>
        <begin position="93"/>
        <end position="123"/>
    </location>
</feature>
<feature type="transmembrane region" description="Helical" evidence="2">
    <location>
        <begin position="540"/>
        <end position="559"/>
    </location>
</feature>
<feature type="transmembrane region" description="Helical" evidence="2">
    <location>
        <begin position="207"/>
        <end position="229"/>
    </location>
</feature>
<reference evidence="3" key="1">
    <citation type="submission" date="2021-01" db="EMBL/GenBank/DDBJ databases">
        <authorList>
            <person name="Corre E."/>
            <person name="Pelletier E."/>
            <person name="Niang G."/>
            <person name="Scheremetjew M."/>
            <person name="Finn R."/>
            <person name="Kale V."/>
            <person name="Holt S."/>
            <person name="Cochrane G."/>
            <person name="Meng A."/>
            <person name="Brown T."/>
            <person name="Cohen L."/>
        </authorList>
    </citation>
    <scope>NUCLEOTIDE SEQUENCE</scope>
    <source>
        <strain evidence="3">WS</strain>
    </source>
</reference>